<dbReference type="InterPro" id="IPR027961">
    <property type="entry name" value="DUF4442"/>
</dbReference>
<name>A0A916JLS9_9FLAO</name>
<dbReference type="AlphaFoldDB" id="A0A916JLS9"/>
<evidence type="ECO:0008006" key="3">
    <source>
        <dbReference type="Google" id="ProtNLM"/>
    </source>
</evidence>
<dbReference type="RefSeq" id="WP_258540854.1">
    <property type="nucleotide sequence ID" value="NZ_OU015584.1"/>
</dbReference>
<sequence length="156" mass="18114">MKLKTKVLTKHIKLINYWPPFVGAGIKIKEVNQERTRFLISLRLTSRNRNLFGTQYGGSLYSMTDPFYAFILIMNMGNEYIVWDKSANIEFVKPGKGKVFVEIKISPERINTIKEEINEIGKSTYTFDTQILDEHQNVIANVSKEVYIRKKTYTPA</sequence>
<reference evidence="1" key="1">
    <citation type="submission" date="2021-04" db="EMBL/GenBank/DDBJ databases">
        <authorList>
            <person name="Rodrigo-Torres L."/>
            <person name="Arahal R. D."/>
            <person name="Lucena T."/>
        </authorList>
    </citation>
    <scope>NUCLEOTIDE SEQUENCE</scope>
    <source>
        <strain evidence="1">AS29M-1</strain>
    </source>
</reference>
<dbReference type="KEGG" id="ptan:CRYO30217_00624"/>
<dbReference type="InterPro" id="IPR029069">
    <property type="entry name" value="HotDog_dom_sf"/>
</dbReference>
<dbReference type="Pfam" id="PF14539">
    <property type="entry name" value="DUF4442"/>
    <property type="match status" value="1"/>
</dbReference>
<dbReference type="Gene3D" id="3.10.129.10">
    <property type="entry name" value="Hotdog Thioesterase"/>
    <property type="match status" value="1"/>
</dbReference>
<gene>
    <name evidence="1" type="ORF">CRYO30217_00624</name>
</gene>
<organism evidence="1 2">
    <name type="scientific">Parvicella tangerina</name>
    <dbReference type="NCBI Taxonomy" id="2829795"/>
    <lineage>
        <taxon>Bacteria</taxon>
        <taxon>Pseudomonadati</taxon>
        <taxon>Bacteroidota</taxon>
        <taxon>Flavobacteriia</taxon>
        <taxon>Flavobacteriales</taxon>
        <taxon>Parvicellaceae</taxon>
        <taxon>Parvicella</taxon>
    </lineage>
</organism>
<dbReference type="Proteomes" id="UP000683507">
    <property type="component" value="Chromosome"/>
</dbReference>
<accession>A0A916JLS9</accession>
<evidence type="ECO:0000313" key="2">
    <source>
        <dbReference type="Proteomes" id="UP000683507"/>
    </source>
</evidence>
<dbReference type="EMBL" id="OU015584">
    <property type="protein sequence ID" value="CAG5078262.1"/>
    <property type="molecule type" value="Genomic_DNA"/>
</dbReference>
<protein>
    <recommendedName>
        <fullName evidence="3">DUF4442 domain-containing protein</fullName>
    </recommendedName>
</protein>
<evidence type="ECO:0000313" key="1">
    <source>
        <dbReference type="EMBL" id="CAG5078262.1"/>
    </source>
</evidence>
<dbReference type="SUPFAM" id="SSF54637">
    <property type="entry name" value="Thioesterase/thiol ester dehydrase-isomerase"/>
    <property type="match status" value="1"/>
</dbReference>
<proteinExistence type="predicted"/>
<keyword evidence="2" id="KW-1185">Reference proteome</keyword>